<dbReference type="RefSeq" id="WP_213109581.1">
    <property type="nucleotide sequence ID" value="NZ_JAGYPJ010000001.1"/>
</dbReference>
<comment type="similarity">
    <text evidence="3">Belongs to the transpeptidase family.</text>
</comment>
<evidence type="ECO:0000259" key="9">
    <source>
        <dbReference type="PROSITE" id="PS51178"/>
    </source>
</evidence>
<evidence type="ECO:0000313" key="11">
    <source>
        <dbReference type="Proteomes" id="UP000682713"/>
    </source>
</evidence>
<accession>A0A942YJ08</accession>
<dbReference type="InterPro" id="IPR050515">
    <property type="entry name" value="Beta-lactam/transpept"/>
</dbReference>
<comment type="catalytic activity">
    <reaction evidence="6">
        <text>Preferential cleavage: (Ac)2-L-Lys-D-Ala-|-D-Ala. Also transpeptidation of peptidyl-alanyl moieties that are N-acyl substituents of D-alanine.</text>
        <dbReference type="EC" id="3.4.16.4"/>
    </reaction>
</comment>
<evidence type="ECO:0000256" key="1">
    <source>
        <dbReference type="ARBA" id="ARBA00004370"/>
    </source>
</evidence>
<dbReference type="SUPFAM" id="SSF54184">
    <property type="entry name" value="Penicillin-binding protein 2x (pbp-2x), c-terminal domain"/>
    <property type="match status" value="2"/>
</dbReference>
<dbReference type="SUPFAM" id="SSF56601">
    <property type="entry name" value="beta-lactamase/transpeptidase-like"/>
    <property type="match status" value="1"/>
</dbReference>
<evidence type="ECO:0000256" key="3">
    <source>
        <dbReference type="ARBA" id="ARBA00007171"/>
    </source>
</evidence>
<comment type="caution">
    <text evidence="10">The sequence shown here is derived from an EMBL/GenBank/DDBJ whole genome shotgun (WGS) entry which is preliminary data.</text>
</comment>
<dbReference type="Gene3D" id="3.30.70.2110">
    <property type="match status" value="1"/>
</dbReference>
<comment type="subcellular location">
    <subcellularLocation>
        <location evidence="1">Membrane</location>
    </subcellularLocation>
</comment>
<gene>
    <name evidence="10" type="ORF">KHA93_04220</name>
</gene>
<dbReference type="PANTHER" id="PTHR30627">
    <property type="entry name" value="PEPTIDOGLYCAN D,D-TRANSPEPTIDASE"/>
    <property type="match status" value="1"/>
</dbReference>
<sequence>MKNNKKNMNIGAAFFFIFFSLLFFVLIVRFVTIQSTGEAEGKVLSAKAAQLYLRQEKIPGKRGSIFDHNGEVIAEDTASYTLVAILDEKLTTDPEHPRHVVDPQMTASKLAKEIEMSESEIFSRLTKEGRKQVEFGASGKDLSLSVKKKIEELKLPGISFIKDSKRFYPNGIFSSHLVGYAQKDEKTSEIVGKTGLEKSYDDLLKGKDGSIKYEGDIWDYILPNTSKHVVEPVNGNDIYLTLDKKIQSFLEDAMNKVDEQYQPKRIMAVVADPKTGKILAMAQRPTYHPATRVGIDKSWHNEIIETSYEPGSTMKIFSLAAAIEKKVFNPNDTYPSGRYYVDNKSKPIKDHNGGSGWGSITYLEGVQRSSNVAFAYLLEKMGTNAWREYMDKFKFGTPTGIDLPNEVPGNILYDWPIEKVTSVFGQGTTVTALQMVQAMSAIANDGKMMKPYVVEKVVNPNDGTVKETKPEIAGQPISKKTASEVRSILETVLTSEHGTGARYKIEGYKVAGKTGTAQIPDPTGGYLEGLNNYIFSFLGLAPADDPKLIMYVAVEQPNLKEDENGYPENGSVPVSMIFNPVMKSSLQYLNIQPEEIQETKIASLPNFSKMNTKAAMDYIKENSLEPILLGVGEKITGQSPTPGASLMEGEKIILKTDGNLSLPNMIGWSKRDVLNVAQMANLNVNMVGDGFVAKQNIKPESPIHEGDHLVVNLETPRQTIEREKAEKNKEDEDKPLD</sequence>
<feature type="region of interest" description="Disordered" evidence="7">
    <location>
        <begin position="714"/>
        <end position="737"/>
    </location>
</feature>
<protein>
    <recommendedName>
        <fullName evidence="4">serine-type D-Ala-D-Ala carboxypeptidase</fullName>
        <ecNumber evidence="4">3.4.16.4</ecNumber>
    </recommendedName>
</protein>
<dbReference type="SUPFAM" id="SSF56519">
    <property type="entry name" value="Penicillin binding protein dimerisation domain"/>
    <property type="match status" value="1"/>
</dbReference>
<comment type="pathway">
    <text evidence="2">Cell wall biogenesis; peptidoglycan biosynthesis.</text>
</comment>
<dbReference type="SMART" id="SM00740">
    <property type="entry name" value="PASTA"/>
    <property type="match status" value="2"/>
</dbReference>
<dbReference type="CDD" id="cd06576">
    <property type="entry name" value="PASTA_Pbp2x-like_1"/>
    <property type="match status" value="1"/>
</dbReference>
<proteinExistence type="inferred from homology"/>
<reference evidence="10 11" key="1">
    <citation type="submission" date="2021-05" db="EMBL/GenBank/DDBJ databases">
        <title>Novel Bacillus species.</title>
        <authorList>
            <person name="Liu G."/>
        </authorList>
    </citation>
    <scope>NUCLEOTIDE SEQUENCE [LARGE SCALE GENOMIC DNA]</scope>
    <source>
        <strain evidence="10 11">FJAT-49732</strain>
    </source>
</reference>
<dbReference type="EC" id="3.4.16.4" evidence="4"/>
<evidence type="ECO:0000313" key="10">
    <source>
        <dbReference type="EMBL" id="MBS4198858.1"/>
    </source>
</evidence>
<dbReference type="InterPro" id="IPR036138">
    <property type="entry name" value="PBP_dimer_sf"/>
</dbReference>
<evidence type="ECO:0000256" key="6">
    <source>
        <dbReference type="ARBA" id="ARBA00034000"/>
    </source>
</evidence>
<evidence type="ECO:0000256" key="4">
    <source>
        <dbReference type="ARBA" id="ARBA00012448"/>
    </source>
</evidence>
<feature type="transmembrane region" description="Helical" evidence="8">
    <location>
        <begin position="12"/>
        <end position="32"/>
    </location>
</feature>
<evidence type="ECO:0000256" key="2">
    <source>
        <dbReference type="ARBA" id="ARBA00004752"/>
    </source>
</evidence>
<dbReference type="Pfam" id="PF03793">
    <property type="entry name" value="PASTA"/>
    <property type="match status" value="2"/>
</dbReference>
<dbReference type="PROSITE" id="PS51178">
    <property type="entry name" value="PASTA"/>
    <property type="match status" value="1"/>
</dbReference>
<dbReference type="Gene3D" id="3.90.1310.10">
    <property type="entry name" value="Penicillin-binding protein 2a (Domain 2)"/>
    <property type="match status" value="1"/>
</dbReference>
<keyword evidence="11" id="KW-1185">Reference proteome</keyword>
<dbReference type="FunFam" id="3.40.710.10:FF:000026">
    <property type="entry name" value="Penicillin-binding protein 1"/>
    <property type="match status" value="1"/>
</dbReference>
<dbReference type="Pfam" id="PF03717">
    <property type="entry name" value="PBP_dimer"/>
    <property type="match status" value="1"/>
</dbReference>
<dbReference type="CDD" id="cd06575">
    <property type="entry name" value="PASTA_Pbp2x-like_2"/>
    <property type="match status" value="1"/>
</dbReference>
<keyword evidence="5 8" id="KW-0472">Membrane</keyword>
<keyword evidence="8" id="KW-1133">Transmembrane helix</keyword>
<dbReference type="PANTHER" id="PTHR30627:SF26">
    <property type="entry name" value="PENICILLIN-BINDING PROTEIN 2B"/>
    <property type="match status" value="1"/>
</dbReference>
<name>A0A942YJ08_9BACI</name>
<dbReference type="Gene3D" id="3.40.710.10">
    <property type="entry name" value="DD-peptidase/beta-lactamase superfamily"/>
    <property type="match status" value="1"/>
</dbReference>
<keyword evidence="8" id="KW-0812">Transmembrane</keyword>
<evidence type="ECO:0000256" key="8">
    <source>
        <dbReference type="SAM" id="Phobius"/>
    </source>
</evidence>
<organism evidence="10 11">
    <name type="scientific">Lederbergia citrisecunda</name>
    <dbReference type="NCBI Taxonomy" id="2833583"/>
    <lineage>
        <taxon>Bacteria</taxon>
        <taxon>Bacillati</taxon>
        <taxon>Bacillota</taxon>
        <taxon>Bacilli</taxon>
        <taxon>Bacillales</taxon>
        <taxon>Bacillaceae</taxon>
        <taxon>Lederbergia</taxon>
    </lineage>
</organism>
<dbReference type="GO" id="GO:0009002">
    <property type="term" value="F:serine-type D-Ala-D-Ala carboxypeptidase activity"/>
    <property type="evidence" value="ECO:0007669"/>
    <property type="project" value="UniProtKB-EC"/>
</dbReference>
<dbReference type="GO" id="GO:0008658">
    <property type="term" value="F:penicillin binding"/>
    <property type="evidence" value="ECO:0007669"/>
    <property type="project" value="InterPro"/>
</dbReference>
<dbReference type="EMBL" id="JAGYPJ010000001">
    <property type="protein sequence ID" value="MBS4198858.1"/>
    <property type="molecule type" value="Genomic_DNA"/>
</dbReference>
<dbReference type="InterPro" id="IPR005311">
    <property type="entry name" value="PBP_dimer"/>
</dbReference>
<dbReference type="Proteomes" id="UP000682713">
    <property type="component" value="Unassembled WGS sequence"/>
</dbReference>
<dbReference type="Gene3D" id="2.20.70.70">
    <property type="match status" value="1"/>
</dbReference>
<evidence type="ECO:0000256" key="5">
    <source>
        <dbReference type="ARBA" id="ARBA00023136"/>
    </source>
</evidence>
<feature type="compositionally biased region" description="Basic and acidic residues" evidence="7">
    <location>
        <begin position="719"/>
        <end position="737"/>
    </location>
</feature>
<dbReference type="Pfam" id="PF00905">
    <property type="entry name" value="Transpeptidase"/>
    <property type="match status" value="1"/>
</dbReference>
<dbReference type="InterPro" id="IPR005543">
    <property type="entry name" value="PASTA_dom"/>
</dbReference>
<dbReference type="GO" id="GO:0005886">
    <property type="term" value="C:plasma membrane"/>
    <property type="evidence" value="ECO:0007669"/>
    <property type="project" value="TreeGrafter"/>
</dbReference>
<dbReference type="InterPro" id="IPR001460">
    <property type="entry name" value="PCN-bd_Tpept"/>
</dbReference>
<dbReference type="AlphaFoldDB" id="A0A942YJ08"/>
<dbReference type="GO" id="GO:0071555">
    <property type="term" value="P:cell wall organization"/>
    <property type="evidence" value="ECO:0007669"/>
    <property type="project" value="TreeGrafter"/>
</dbReference>
<dbReference type="InterPro" id="IPR012338">
    <property type="entry name" value="Beta-lactam/transpept-like"/>
</dbReference>
<feature type="domain" description="PASTA" evidence="9">
    <location>
        <begin position="597"/>
        <end position="658"/>
    </location>
</feature>
<evidence type="ECO:0000256" key="7">
    <source>
        <dbReference type="SAM" id="MobiDB-lite"/>
    </source>
</evidence>